<dbReference type="AlphaFoldDB" id="T0ZP85"/>
<gene>
    <name evidence="4" type="ORF">B1A_14607</name>
</gene>
<dbReference type="SUPFAM" id="SSF52418">
    <property type="entry name" value="Nucleoside phosphorylase/phosphoribosyltransferase catalytic domain"/>
    <property type="match status" value="1"/>
</dbReference>
<proteinExistence type="predicted"/>
<dbReference type="PANTHER" id="PTHR10515">
    <property type="entry name" value="THYMIDINE PHOSPHORYLASE"/>
    <property type="match status" value="1"/>
</dbReference>
<evidence type="ECO:0000313" key="4">
    <source>
        <dbReference type="EMBL" id="EQD46473.1"/>
    </source>
</evidence>
<feature type="non-terminal residue" evidence="4">
    <location>
        <position position="187"/>
    </location>
</feature>
<feature type="non-terminal residue" evidence="4">
    <location>
        <position position="1"/>
    </location>
</feature>
<dbReference type="GO" id="GO:0009032">
    <property type="term" value="F:thymidine phosphorylase activity"/>
    <property type="evidence" value="ECO:0007669"/>
    <property type="project" value="TreeGrafter"/>
</dbReference>
<dbReference type="InterPro" id="IPR013102">
    <property type="entry name" value="PYNP_C"/>
</dbReference>
<evidence type="ECO:0000256" key="2">
    <source>
        <dbReference type="ARBA" id="ARBA00022679"/>
    </source>
</evidence>
<dbReference type="GO" id="GO:0006213">
    <property type="term" value="P:pyrimidine nucleoside metabolic process"/>
    <property type="evidence" value="ECO:0007669"/>
    <property type="project" value="InterPro"/>
</dbReference>
<reference evidence="4" key="1">
    <citation type="submission" date="2013-08" db="EMBL/GenBank/DDBJ databases">
        <authorList>
            <person name="Mendez C."/>
            <person name="Richter M."/>
            <person name="Ferrer M."/>
            <person name="Sanchez J."/>
        </authorList>
    </citation>
    <scope>NUCLEOTIDE SEQUENCE</scope>
</reference>
<dbReference type="GO" id="GO:0005829">
    <property type="term" value="C:cytosol"/>
    <property type="evidence" value="ECO:0007669"/>
    <property type="project" value="TreeGrafter"/>
</dbReference>
<dbReference type="GO" id="GO:0004645">
    <property type="term" value="F:1,4-alpha-oligoglucan phosphorylase activity"/>
    <property type="evidence" value="ECO:0007669"/>
    <property type="project" value="InterPro"/>
</dbReference>
<dbReference type="EMBL" id="AUZX01010722">
    <property type="protein sequence ID" value="EQD46473.1"/>
    <property type="molecule type" value="Genomic_DNA"/>
</dbReference>
<dbReference type="EC" id="2.4.2.-" evidence="4"/>
<dbReference type="InterPro" id="IPR036566">
    <property type="entry name" value="PYNP-like_C_sf"/>
</dbReference>
<dbReference type="PANTHER" id="PTHR10515:SF0">
    <property type="entry name" value="THYMIDINE PHOSPHORYLASE"/>
    <property type="match status" value="1"/>
</dbReference>
<comment type="caution">
    <text evidence="4">The sequence shown here is derived from an EMBL/GenBank/DDBJ whole genome shotgun (WGS) entry which is preliminary data.</text>
</comment>
<dbReference type="Pfam" id="PF07831">
    <property type="entry name" value="PYNP_C"/>
    <property type="match status" value="1"/>
</dbReference>
<dbReference type="GO" id="GO:0006206">
    <property type="term" value="P:pyrimidine nucleobase metabolic process"/>
    <property type="evidence" value="ECO:0007669"/>
    <property type="project" value="InterPro"/>
</dbReference>
<protein>
    <submittedName>
        <fullName evidence="4">Pyrimidine-nucleoside phosphorylase</fullName>
        <ecNumber evidence="4">2.4.2.-</ecNumber>
    </submittedName>
</protein>
<name>T0ZP85_9ZZZZ</name>
<feature type="domain" description="Pyrimidine nucleoside phosphorylase C-terminal" evidence="3">
    <location>
        <begin position="124"/>
        <end position="187"/>
    </location>
</feature>
<dbReference type="Gene3D" id="3.40.1030.10">
    <property type="entry name" value="Nucleoside phosphorylase/phosphoribosyltransferase catalytic domain"/>
    <property type="match status" value="1"/>
</dbReference>
<keyword evidence="2 4" id="KW-0808">Transferase</keyword>
<reference evidence="4" key="2">
    <citation type="journal article" date="2014" name="ISME J.">
        <title>Microbial stratification in low pH oxic and suboxic macroscopic growths along an acid mine drainage.</title>
        <authorList>
            <person name="Mendez-Garcia C."/>
            <person name="Mesa V."/>
            <person name="Sprenger R.R."/>
            <person name="Richter M."/>
            <person name="Diez M.S."/>
            <person name="Solano J."/>
            <person name="Bargiela R."/>
            <person name="Golyshina O.V."/>
            <person name="Manteca A."/>
            <person name="Ramos J.L."/>
            <person name="Gallego J.R."/>
            <person name="Llorente I."/>
            <person name="Martins Dos Santos V.A."/>
            <person name="Jensen O.N."/>
            <person name="Pelaez A.I."/>
            <person name="Sanchez J."/>
            <person name="Ferrer M."/>
        </authorList>
    </citation>
    <scope>NUCLEOTIDE SEQUENCE</scope>
</reference>
<dbReference type="SUPFAM" id="SSF54680">
    <property type="entry name" value="Pyrimidine nucleoside phosphorylase C-terminal domain"/>
    <property type="match status" value="1"/>
</dbReference>
<evidence type="ECO:0000259" key="3">
    <source>
        <dbReference type="SMART" id="SM00941"/>
    </source>
</evidence>
<dbReference type="Gene3D" id="3.90.1170.30">
    <property type="entry name" value="Pyrimidine nucleoside phosphorylase-like, C-terminal domain"/>
    <property type="match status" value="1"/>
</dbReference>
<keyword evidence="1 4" id="KW-0328">Glycosyltransferase</keyword>
<dbReference type="SMART" id="SM00941">
    <property type="entry name" value="PYNP_C"/>
    <property type="match status" value="1"/>
</dbReference>
<dbReference type="InterPro" id="IPR035902">
    <property type="entry name" value="Nuc_phospho_transferase"/>
</dbReference>
<accession>T0ZP85</accession>
<organism evidence="4">
    <name type="scientific">mine drainage metagenome</name>
    <dbReference type="NCBI Taxonomy" id="410659"/>
    <lineage>
        <taxon>unclassified sequences</taxon>
        <taxon>metagenomes</taxon>
        <taxon>ecological metagenomes</taxon>
    </lineage>
</organism>
<sequence>AIRIGASFGRPVRAVLSAMDTPLGRAVGNAIEVREAIACLRGIGPEDVREVAVALAGAAISSVFGLEPEAARARAEESLENGTALEAFTSWIAAQGGDPGVSDHPERLMLAREHVDVMAQRDGYAGPLPARTVGDAARMTGAGRLLKTDTVDPGAGLEILVPPGERVRARDPVVRLFGTDPARLAEA</sequence>
<evidence type="ECO:0000256" key="1">
    <source>
        <dbReference type="ARBA" id="ARBA00022676"/>
    </source>
</evidence>
<dbReference type="InterPro" id="IPR000053">
    <property type="entry name" value="Thymidine/pyrmidine_PPase"/>
</dbReference>